<sequence>MFWYTSKLYDIRRNATVVSILCLTAVVASSCNSASNSVHQSTGIEFDIPSFFRNEIELLNSTKPKVTKVVKKDSISETKQLIIADWQKELANFTSIDLNKAAYRGAYQKDSIGNTVTYSFTDSALDLSSVKIVYHNGVPSIFTINKVTKNLLYNTEENLEYIKGESYTIDKIQAVKTLGSHHYQIKGTIE</sequence>
<dbReference type="PROSITE" id="PS51257">
    <property type="entry name" value="PROKAR_LIPOPROTEIN"/>
    <property type="match status" value="1"/>
</dbReference>
<keyword evidence="3" id="KW-1185">Reference proteome</keyword>
<feature type="signal peptide" evidence="1">
    <location>
        <begin position="1"/>
        <end position="34"/>
    </location>
</feature>
<gene>
    <name evidence="2" type="ORF">SAMN05660841_03397</name>
</gene>
<dbReference type="RefSeq" id="WP_079644870.1">
    <property type="nucleotide sequence ID" value="NZ_FUZF01000017.1"/>
</dbReference>
<keyword evidence="1" id="KW-0732">Signal</keyword>
<evidence type="ECO:0000313" key="2">
    <source>
        <dbReference type="EMBL" id="SKB97497.1"/>
    </source>
</evidence>
<dbReference type="STRING" id="1513896.SAMN05660841_03397"/>
<name>A0A1T5FN19_9SPHI</name>
<organism evidence="2 3">
    <name type="scientific">Sphingobacterium nematocida</name>
    <dbReference type="NCBI Taxonomy" id="1513896"/>
    <lineage>
        <taxon>Bacteria</taxon>
        <taxon>Pseudomonadati</taxon>
        <taxon>Bacteroidota</taxon>
        <taxon>Sphingobacteriia</taxon>
        <taxon>Sphingobacteriales</taxon>
        <taxon>Sphingobacteriaceae</taxon>
        <taxon>Sphingobacterium</taxon>
    </lineage>
</organism>
<proteinExistence type="predicted"/>
<dbReference type="EMBL" id="FUZF01000017">
    <property type="protein sequence ID" value="SKB97497.1"/>
    <property type="molecule type" value="Genomic_DNA"/>
</dbReference>
<dbReference type="AlphaFoldDB" id="A0A1T5FN19"/>
<reference evidence="3" key="1">
    <citation type="submission" date="2017-02" db="EMBL/GenBank/DDBJ databases">
        <authorList>
            <person name="Varghese N."/>
            <person name="Submissions S."/>
        </authorList>
    </citation>
    <scope>NUCLEOTIDE SEQUENCE [LARGE SCALE GENOMIC DNA]</scope>
    <source>
        <strain evidence="3">DSM 24091</strain>
    </source>
</reference>
<evidence type="ECO:0000256" key="1">
    <source>
        <dbReference type="SAM" id="SignalP"/>
    </source>
</evidence>
<dbReference type="OrthoDB" id="794757at2"/>
<protein>
    <submittedName>
        <fullName evidence="2">Uncharacterized protein</fullName>
    </submittedName>
</protein>
<feature type="chain" id="PRO_5013046773" evidence="1">
    <location>
        <begin position="35"/>
        <end position="190"/>
    </location>
</feature>
<dbReference type="Proteomes" id="UP000190150">
    <property type="component" value="Unassembled WGS sequence"/>
</dbReference>
<evidence type="ECO:0000313" key="3">
    <source>
        <dbReference type="Proteomes" id="UP000190150"/>
    </source>
</evidence>
<accession>A0A1T5FN19</accession>